<evidence type="ECO:0000313" key="6">
    <source>
        <dbReference type="EMBL" id="BBE31967.1"/>
    </source>
</evidence>
<dbReference type="InterPro" id="IPR001650">
    <property type="entry name" value="Helicase_C-like"/>
</dbReference>
<evidence type="ECO:0000256" key="1">
    <source>
        <dbReference type="ARBA" id="ARBA00022801"/>
    </source>
</evidence>
<name>A0A7G1GA76_9BACT</name>
<dbReference type="GO" id="GO:0016787">
    <property type="term" value="F:hydrolase activity"/>
    <property type="evidence" value="ECO:0007669"/>
    <property type="project" value="UniProtKB-KW"/>
</dbReference>
<keyword evidence="2" id="KW-0863">Zinc-finger</keyword>
<keyword evidence="6" id="KW-0067">ATP-binding</keyword>
<gene>
    <name evidence="6" type="ORF">OSSY52_21080</name>
</gene>
<evidence type="ECO:0000256" key="2">
    <source>
        <dbReference type="PROSITE-ProRule" id="PRU00325"/>
    </source>
</evidence>
<dbReference type="InParanoid" id="A0A7G1GA76"/>
<reference evidence="6 7" key="1">
    <citation type="submission" date="2018-06" db="EMBL/GenBank/DDBJ databases">
        <title>Genome sequencing of Oceanotoga sp. sy52.</title>
        <authorList>
            <person name="Mori K."/>
        </authorList>
    </citation>
    <scope>NUCLEOTIDE SEQUENCE [LARGE SCALE GENOMIC DNA]</scope>
    <source>
        <strain evidence="7">sy52</strain>
    </source>
</reference>
<dbReference type="InterPro" id="IPR038718">
    <property type="entry name" value="SNF2-like_sf"/>
</dbReference>
<dbReference type="SUPFAM" id="SSF52540">
    <property type="entry name" value="P-loop containing nucleoside triphosphate hydrolases"/>
    <property type="match status" value="2"/>
</dbReference>
<organism evidence="6 7">
    <name type="scientific">Tepiditoga spiralis</name>
    <dbReference type="NCBI Taxonomy" id="2108365"/>
    <lineage>
        <taxon>Bacteria</taxon>
        <taxon>Thermotogati</taxon>
        <taxon>Thermotogota</taxon>
        <taxon>Thermotogae</taxon>
        <taxon>Petrotogales</taxon>
        <taxon>Petrotogaceae</taxon>
        <taxon>Tepiditoga</taxon>
    </lineage>
</organism>
<dbReference type="CDD" id="cd18012">
    <property type="entry name" value="DEXQc_arch_SWI2_SNF2"/>
    <property type="match status" value="1"/>
</dbReference>
<proteinExistence type="predicted"/>
<dbReference type="Pfam" id="PF00271">
    <property type="entry name" value="Helicase_C"/>
    <property type="match status" value="1"/>
</dbReference>
<dbReference type="SMART" id="SM00490">
    <property type="entry name" value="HELICc"/>
    <property type="match status" value="1"/>
</dbReference>
<dbReference type="RefSeq" id="WP_190614827.1">
    <property type="nucleotide sequence ID" value="NZ_AP018712.1"/>
</dbReference>
<keyword evidence="6" id="KW-0547">Nucleotide-binding</keyword>
<dbReference type="PANTHER" id="PTHR10799">
    <property type="entry name" value="SNF2/RAD54 HELICASE FAMILY"/>
    <property type="match status" value="1"/>
</dbReference>
<dbReference type="FunCoup" id="A0A7G1GA76">
    <property type="interactions" value="212"/>
</dbReference>
<protein>
    <submittedName>
        <fullName evidence="6">Helicase</fullName>
    </submittedName>
</protein>
<keyword evidence="2" id="KW-0479">Metal-binding</keyword>
<evidence type="ECO:0000259" key="4">
    <source>
        <dbReference type="PROSITE" id="PS51192"/>
    </source>
</evidence>
<dbReference type="KEGG" id="ocy:OSSY52_21080"/>
<dbReference type="GO" id="GO:0004386">
    <property type="term" value="F:helicase activity"/>
    <property type="evidence" value="ECO:0007669"/>
    <property type="project" value="UniProtKB-KW"/>
</dbReference>
<feature type="domain" description="SWIM-type" evidence="3">
    <location>
        <begin position="113"/>
        <end position="144"/>
    </location>
</feature>
<evidence type="ECO:0000259" key="5">
    <source>
        <dbReference type="PROSITE" id="PS51194"/>
    </source>
</evidence>
<dbReference type="GO" id="GO:0005524">
    <property type="term" value="F:ATP binding"/>
    <property type="evidence" value="ECO:0007669"/>
    <property type="project" value="InterPro"/>
</dbReference>
<dbReference type="Gene3D" id="3.40.50.300">
    <property type="entry name" value="P-loop containing nucleotide triphosphate hydrolases"/>
    <property type="match status" value="1"/>
</dbReference>
<dbReference type="PROSITE" id="PS51192">
    <property type="entry name" value="HELICASE_ATP_BIND_1"/>
    <property type="match status" value="1"/>
</dbReference>
<dbReference type="EMBL" id="AP018712">
    <property type="protein sequence ID" value="BBE31967.1"/>
    <property type="molecule type" value="Genomic_DNA"/>
</dbReference>
<dbReference type="Gene3D" id="3.40.50.10810">
    <property type="entry name" value="Tandem AAA-ATPase domain"/>
    <property type="match status" value="1"/>
</dbReference>
<dbReference type="InterPro" id="IPR049730">
    <property type="entry name" value="SNF2/RAD54-like_C"/>
</dbReference>
<keyword evidence="6" id="KW-0347">Helicase</keyword>
<sequence>MFEETHIKTWWGKKWINFLSLFDKDDLKKNRGLEYTKNVVDIKINKNKILSKVSGRYKVPYEQTIIFKQFTISEKNKIKSILKNNKDLNLQLYINKFPEELYSIIKNNGIDLFPNSLEDLILKCNCVDLNKPCKHLIAVFYKLTEEIDKNPFLLFEFHGIKKSDLFSIDYNEDIFKYSSLNVKLLKERPKERNISNKKIESYLSLLQTHPSFYKEDFKKILLNTYDDISYKLNNNLMINEEIKYNMTDFKIHISFSKIRPKFYSNIDSKTIKSIFKKNISFESIFNVFHELNLSDFKEDSKYTSFLKQCLAFSYKLSILKAYLPEIFTINNNEFIINYTPNRTIKYVDDYLNYLSYIAPKDILLDENNNELNTYLATEFIVSMFLKEIINKYSKNFNDKLLNVFFKKKIFKVEKYFEKNIFLSIKNWLLPLFLKDSIFSILLFVEKINKRKYYLSMNIKNKINENVYTLKDFENSIVINQYKNELYNQLGIIASYSETISKLIRDKRDKILINLDELSELVIYSENDLKLLGIKIILNFKPNKIVVPKLLLRLSSQEDILDFEKINFNYTIKIDDIEITLNEFKRNFKNINGLVCFNEKNVLVTQENYFSILEKTKKQSTKNIIINILSKDYYGVPIIPDNKIKNFIDNLKKIPKLNIPNTLNGTLRPYQITGFNWLYNNLKKGFNVCIADDMGLGKTIQVITTILKLKEENNIKNQTLVICPTTIVGNWYKEFEKFSPSLKVHIFHGNNRELNDSDVIITTYGTLRRDSHKLSKKWSLIILDEAQNIKNPLTAQSKSVKHLNSIFKIAMTGTPIENKLLELWSIFDFLMPNFLGNKNYFLKNYAIPIEKQNNTEKQNKLKNIIEPFLLRRLKTDKNIINDLPEKNIYNEFIFLKEKQELLYKNVIKILDKNIYHSYGIERKGLILKLLTNLKQICNHPSNFTKEENYDIELSGKSERTIELVEKIVSKNEKVLIFTQYIEMAKILKKMLSIKNINSLFFYGGLSRKKRDFIVDNFQNNKNQKVMIVSLKAGGTGLNLIAANHVIHYDMWWNPAVENQATDRVFRIGQKKNVSVYRFITLGTFEEKINHMLEKKQKLAESIISPGEKWITSLSNKELQEFFKLF</sequence>
<keyword evidence="7" id="KW-1185">Reference proteome</keyword>
<dbReference type="SMART" id="SM00487">
    <property type="entry name" value="DEXDc"/>
    <property type="match status" value="1"/>
</dbReference>
<feature type="domain" description="Helicase ATP-binding" evidence="4">
    <location>
        <begin position="678"/>
        <end position="832"/>
    </location>
</feature>
<dbReference type="PROSITE" id="PS50966">
    <property type="entry name" value="ZF_SWIM"/>
    <property type="match status" value="1"/>
</dbReference>
<evidence type="ECO:0000313" key="7">
    <source>
        <dbReference type="Proteomes" id="UP000516361"/>
    </source>
</evidence>
<dbReference type="InterPro" id="IPR007527">
    <property type="entry name" value="Znf_SWIM"/>
</dbReference>
<dbReference type="InterPro" id="IPR000330">
    <property type="entry name" value="SNF2_N"/>
</dbReference>
<dbReference type="Pfam" id="PF00176">
    <property type="entry name" value="SNF2-rel_dom"/>
    <property type="match status" value="1"/>
</dbReference>
<dbReference type="InterPro" id="IPR014001">
    <property type="entry name" value="Helicase_ATP-bd"/>
</dbReference>
<evidence type="ECO:0000259" key="3">
    <source>
        <dbReference type="PROSITE" id="PS50966"/>
    </source>
</evidence>
<dbReference type="InterPro" id="IPR027417">
    <property type="entry name" value="P-loop_NTPase"/>
</dbReference>
<dbReference type="PROSITE" id="PS51194">
    <property type="entry name" value="HELICASE_CTER"/>
    <property type="match status" value="1"/>
</dbReference>
<dbReference type="Proteomes" id="UP000516361">
    <property type="component" value="Chromosome"/>
</dbReference>
<dbReference type="GO" id="GO:0008270">
    <property type="term" value="F:zinc ion binding"/>
    <property type="evidence" value="ECO:0007669"/>
    <property type="project" value="UniProtKB-KW"/>
</dbReference>
<keyword evidence="1" id="KW-0378">Hydrolase</keyword>
<accession>A0A7G1GA76</accession>
<keyword evidence="2" id="KW-0862">Zinc</keyword>
<dbReference type="AlphaFoldDB" id="A0A7G1GA76"/>
<dbReference type="CDD" id="cd18793">
    <property type="entry name" value="SF2_C_SNF"/>
    <property type="match status" value="1"/>
</dbReference>
<feature type="domain" description="Helicase C-terminal" evidence="5">
    <location>
        <begin position="958"/>
        <end position="1113"/>
    </location>
</feature>